<accession>A0A9N9V116</accession>
<sequence>RFLTVVRLHIAASHARSYGIITAGLKVLFSSRKSFWCRPRIYRPNVLHARTFQLDVQVEKNKVRFLFPPKDSQPEHSIDVYVFLNRHGELRVQI</sequence>
<dbReference type="EMBL" id="CABFNO020001568">
    <property type="protein sequence ID" value="CAH0005206.1"/>
    <property type="molecule type" value="Genomic_DNA"/>
</dbReference>
<name>A0A9N9V116_9HYPO</name>
<feature type="non-terminal residue" evidence="1">
    <location>
        <position position="94"/>
    </location>
</feature>
<reference evidence="1" key="1">
    <citation type="submission" date="2021-10" db="EMBL/GenBank/DDBJ databases">
        <authorList>
            <person name="Piombo E."/>
        </authorList>
    </citation>
    <scope>NUCLEOTIDE SEQUENCE</scope>
</reference>
<protein>
    <submittedName>
        <fullName evidence="1">Uncharacterized protein</fullName>
    </submittedName>
</protein>
<organism evidence="1 2">
    <name type="scientific">Clonostachys byssicola</name>
    <dbReference type="NCBI Taxonomy" id="160290"/>
    <lineage>
        <taxon>Eukaryota</taxon>
        <taxon>Fungi</taxon>
        <taxon>Dikarya</taxon>
        <taxon>Ascomycota</taxon>
        <taxon>Pezizomycotina</taxon>
        <taxon>Sordariomycetes</taxon>
        <taxon>Hypocreomycetidae</taxon>
        <taxon>Hypocreales</taxon>
        <taxon>Bionectriaceae</taxon>
        <taxon>Clonostachys</taxon>
    </lineage>
</organism>
<evidence type="ECO:0000313" key="2">
    <source>
        <dbReference type="Proteomes" id="UP000754883"/>
    </source>
</evidence>
<proteinExistence type="predicted"/>
<keyword evidence="2" id="KW-1185">Reference proteome</keyword>
<comment type="caution">
    <text evidence="1">The sequence shown here is derived from an EMBL/GenBank/DDBJ whole genome shotgun (WGS) entry which is preliminary data.</text>
</comment>
<gene>
    <name evidence="1" type="ORF">CBYS24578_00005907</name>
</gene>
<dbReference type="Proteomes" id="UP000754883">
    <property type="component" value="Unassembled WGS sequence"/>
</dbReference>
<dbReference type="AlphaFoldDB" id="A0A9N9V116"/>
<evidence type="ECO:0000313" key="1">
    <source>
        <dbReference type="EMBL" id="CAH0005206.1"/>
    </source>
</evidence>